<dbReference type="AlphaFoldDB" id="A0A261G6L7"/>
<dbReference type="InterPro" id="IPR018392">
    <property type="entry name" value="LysM"/>
</dbReference>
<dbReference type="CDD" id="cd00118">
    <property type="entry name" value="LysM"/>
    <property type="match status" value="1"/>
</dbReference>
<organism evidence="2 3">
    <name type="scientific">Bifidobacterium aquikefiri</name>
    <dbReference type="NCBI Taxonomy" id="1653207"/>
    <lineage>
        <taxon>Bacteria</taxon>
        <taxon>Bacillati</taxon>
        <taxon>Actinomycetota</taxon>
        <taxon>Actinomycetes</taxon>
        <taxon>Bifidobacteriales</taxon>
        <taxon>Bifidobacteriaceae</taxon>
        <taxon>Bifidobacterium</taxon>
    </lineage>
</organism>
<dbReference type="SMART" id="SM00257">
    <property type="entry name" value="LysM"/>
    <property type="match status" value="1"/>
</dbReference>
<dbReference type="SUPFAM" id="SSF54106">
    <property type="entry name" value="LysM domain"/>
    <property type="match status" value="1"/>
</dbReference>
<keyword evidence="3" id="KW-1185">Reference proteome</keyword>
<name>A0A261G6L7_9BIFI</name>
<dbReference type="PROSITE" id="PS51782">
    <property type="entry name" value="LYSM"/>
    <property type="match status" value="1"/>
</dbReference>
<proteinExistence type="predicted"/>
<dbReference type="InterPro" id="IPR036779">
    <property type="entry name" value="LysM_dom_sf"/>
</dbReference>
<dbReference type="RefSeq" id="WP_415447747.1">
    <property type="nucleotide sequence ID" value="NZ_JBDNJZ010000001.1"/>
</dbReference>
<evidence type="ECO:0000313" key="2">
    <source>
        <dbReference type="EMBL" id="OZG67058.1"/>
    </source>
</evidence>
<dbReference type="Proteomes" id="UP000216451">
    <property type="component" value="Unassembled WGS sequence"/>
</dbReference>
<reference evidence="2 3" key="1">
    <citation type="journal article" date="2017" name="BMC Genomics">
        <title>Comparative genomic and phylogenomic analyses of the Bifidobacteriaceae family.</title>
        <authorList>
            <person name="Lugli G.A."/>
            <person name="Milani C."/>
            <person name="Turroni F."/>
            <person name="Duranti S."/>
            <person name="Mancabelli L."/>
            <person name="Mangifesta M."/>
            <person name="Ferrario C."/>
            <person name="Modesto M."/>
            <person name="Mattarelli P."/>
            <person name="Jiri K."/>
            <person name="van Sinderen D."/>
            <person name="Ventura M."/>
        </authorList>
    </citation>
    <scope>NUCLEOTIDE SEQUENCE [LARGE SCALE GENOMIC DNA]</scope>
    <source>
        <strain evidence="2 3">LMG 28769</strain>
    </source>
</reference>
<evidence type="ECO:0000259" key="1">
    <source>
        <dbReference type="PROSITE" id="PS51782"/>
    </source>
</evidence>
<sequence>MSMTMQVGEFLPSSDGASVRRAVRGSRTRMRLTLRGKIVTGLLAAAMCFAGVTIGATQAESSIPPQQVTSYTVRPGETMWSYASNITPSGGNVNETIDKLVKMNNLHSTSLQVGQRLIVPQE</sequence>
<protein>
    <submittedName>
        <fullName evidence="2">LysM domain</fullName>
    </submittedName>
</protein>
<evidence type="ECO:0000313" key="3">
    <source>
        <dbReference type="Proteomes" id="UP000216451"/>
    </source>
</evidence>
<dbReference type="EMBL" id="MWXA01000005">
    <property type="protein sequence ID" value="OZG67058.1"/>
    <property type="molecule type" value="Genomic_DNA"/>
</dbReference>
<dbReference type="Gene3D" id="3.10.350.10">
    <property type="entry name" value="LysM domain"/>
    <property type="match status" value="1"/>
</dbReference>
<comment type="caution">
    <text evidence="2">The sequence shown here is derived from an EMBL/GenBank/DDBJ whole genome shotgun (WGS) entry which is preliminary data.</text>
</comment>
<accession>A0A261G6L7</accession>
<dbReference type="Pfam" id="PF01476">
    <property type="entry name" value="LysM"/>
    <property type="match status" value="1"/>
</dbReference>
<feature type="domain" description="LysM" evidence="1">
    <location>
        <begin position="69"/>
        <end position="119"/>
    </location>
</feature>
<gene>
    <name evidence="2" type="ORF">BAQU_1130</name>
</gene>